<protein>
    <submittedName>
        <fullName evidence="2">ATP-dependent helicase HrpB</fullName>
    </submittedName>
</protein>
<feature type="coiled-coil region" evidence="1">
    <location>
        <begin position="41"/>
        <end position="75"/>
    </location>
</feature>
<name>A0A2S6ZJ96_9XANT</name>
<sequence length="255" mass="27886">MARRRAAGHGRGERGMIWLRKGSDIAIDDDIVRREELATVLELDRAEAQQHARLLQDAERAHNHAQALVHAAQCETQRLRSAARARFRRVARIGFAAGKRGALRDWNMRAVRAAHDECAQWLRSRERLLHVIVDACAKILDEDRGALYRRAARALEQACAEAKFLQVQVAAGEGAAAQQAFERLVAQAGGLRVEVTECPALAPGECRCEWDSGIFETGLQLQLECLRNVFGKVLGGHAAAAGAVAEGGETQDAPC</sequence>
<accession>A0A2S6ZJ96</accession>
<keyword evidence="1" id="KW-0175">Coiled coil</keyword>
<keyword evidence="2" id="KW-0347">Helicase</keyword>
<dbReference type="Proteomes" id="UP000239898">
    <property type="component" value="Unassembled WGS sequence"/>
</dbReference>
<keyword evidence="2" id="KW-0067">ATP-binding</keyword>
<keyword evidence="2" id="KW-0378">Hydrolase</keyword>
<dbReference type="AlphaFoldDB" id="A0A2S6ZJ96"/>
<evidence type="ECO:0000313" key="2">
    <source>
        <dbReference type="EMBL" id="PPT92344.1"/>
    </source>
</evidence>
<gene>
    <name evidence="2" type="ORF">XthCFBP4691_04495</name>
</gene>
<organism evidence="2 3">
    <name type="scientific">Xanthomonas theicola</name>
    <dbReference type="NCBI Taxonomy" id="56464"/>
    <lineage>
        <taxon>Bacteria</taxon>
        <taxon>Pseudomonadati</taxon>
        <taxon>Pseudomonadota</taxon>
        <taxon>Gammaproteobacteria</taxon>
        <taxon>Lysobacterales</taxon>
        <taxon>Lysobacteraceae</taxon>
        <taxon>Xanthomonas</taxon>
    </lineage>
</organism>
<dbReference type="GO" id="GO:0004386">
    <property type="term" value="F:helicase activity"/>
    <property type="evidence" value="ECO:0007669"/>
    <property type="project" value="UniProtKB-KW"/>
</dbReference>
<dbReference type="OrthoDB" id="6008834at2"/>
<keyword evidence="2" id="KW-0547">Nucleotide-binding</keyword>
<reference evidence="2 3" key="1">
    <citation type="submission" date="2016-08" db="EMBL/GenBank/DDBJ databases">
        <title>Evolution of the type three secretion system and type three effector repertoires in Xanthomonas.</title>
        <authorList>
            <person name="Merda D."/>
            <person name="Briand M."/>
            <person name="Bosis E."/>
            <person name="Rousseau C."/>
            <person name="Portier P."/>
            <person name="Jacques M.-A."/>
            <person name="Fischer-Le Saux M."/>
        </authorList>
    </citation>
    <scope>NUCLEOTIDE SEQUENCE [LARGE SCALE GENOMIC DNA]</scope>
    <source>
        <strain evidence="2 3">CFBP 4691</strain>
    </source>
</reference>
<proteinExistence type="predicted"/>
<keyword evidence="3" id="KW-1185">Reference proteome</keyword>
<dbReference type="EMBL" id="MIGX01000011">
    <property type="protein sequence ID" value="PPT92344.1"/>
    <property type="molecule type" value="Genomic_DNA"/>
</dbReference>
<comment type="caution">
    <text evidence="2">The sequence shown here is derived from an EMBL/GenBank/DDBJ whole genome shotgun (WGS) entry which is preliminary data.</text>
</comment>
<evidence type="ECO:0000256" key="1">
    <source>
        <dbReference type="SAM" id="Coils"/>
    </source>
</evidence>
<evidence type="ECO:0000313" key="3">
    <source>
        <dbReference type="Proteomes" id="UP000239898"/>
    </source>
</evidence>